<dbReference type="EMBL" id="SFCC01000001">
    <property type="protein sequence ID" value="RZQ65774.1"/>
    <property type="molecule type" value="Genomic_DNA"/>
</dbReference>
<dbReference type="GO" id="GO:0016773">
    <property type="term" value="F:phosphotransferase activity, alcohol group as acceptor"/>
    <property type="evidence" value="ECO:0007669"/>
    <property type="project" value="InterPro"/>
</dbReference>
<sequence>MSPSASVDIPDTFTALHRDEHGTWVAGLPSLIGDCMDRWAVRPDGPSAHGMGSLVVPVVRDDGLRAVLKFQPVTDENAGAPAALRRWNGDGIVHLLDLDEPTGTMLLERLDAARPLSALRDDDARLRVVTGLLARLVAVPAPPGMRRLGDIAAAMVDDTGRALPALADPGERALLRVCAGAVAELVPEPGDRLLHWDLHRDNVLAGQREPWIAIDPVPLAGDPGFELLPALGDPWDDGAGTVRGVLRRFDLMTEALGLDRPRAAGWTLGRVLQNALWDIEDGKSTMDPEQVGIARTLLLYRR</sequence>
<dbReference type="OrthoDB" id="3638028at2"/>
<proteinExistence type="predicted"/>
<dbReference type="AlphaFoldDB" id="A0A4Q7JG99"/>
<keyword evidence="1" id="KW-0808">Transferase</keyword>
<protein>
    <submittedName>
        <fullName evidence="1">Hydroxyurea phosphotransferase</fullName>
    </submittedName>
</protein>
<reference evidence="1 2" key="1">
    <citation type="submission" date="2019-02" db="EMBL/GenBank/DDBJ databases">
        <title>Draft genome sequence of Amycolatopsis sp. 8-3EHSu isolated from roots of Suaeda maritima.</title>
        <authorList>
            <person name="Duangmal K."/>
            <person name="Chantavorakit T."/>
        </authorList>
    </citation>
    <scope>NUCLEOTIDE SEQUENCE [LARGE SCALE GENOMIC DNA]</scope>
    <source>
        <strain evidence="1 2">8-3EHSu</strain>
    </source>
</reference>
<gene>
    <name evidence="1" type="ORF">EWH70_01425</name>
</gene>
<dbReference type="Pfam" id="PF04655">
    <property type="entry name" value="APH_6_hur"/>
    <property type="match status" value="1"/>
</dbReference>
<keyword evidence="2" id="KW-1185">Reference proteome</keyword>
<dbReference type="GO" id="GO:0019748">
    <property type="term" value="P:secondary metabolic process"/>
    <property type="evidence" value="ECO:0007669"/>
    <property type="project" value="InterPro"/>
</dbReference>
<comment type="caution">
    <text evidence="1">The sequence shown here is derived from an EMBL/GenBank/DDBJ whole genome shotgun (WGS) entry which is preliminary data.</text>
</comment>
<organism evidence="1 2">
    <name type="scientific">Amycolatopsis suaedae</name>
    <dbReference type="NCBI Taxonomy" id="2510978"/>
    <lineage>
        <taxon>Bacteria</taxon>
        <taxon>Bacillati</taxon>
        <taxon>Actinomycetota</taxon>
        <taxon>Actinomycetes</taxon>
        <taxon>Pseudonocardiales</taxon>
        <taxon>Pseudonocardiaceae</taxon>
        <taxon>Amycolatopsis</taxon>
    </lineage>
</organism>
<dbReference type="InterPro" id="IPR006748">
    <property type="entry name" value="NH2Glyco/OHUrea_AB-resist_kin"/>
</dbReference>
<name>A0A4Q7JG99_9PSEU</name>
<evidence type="ECO:0000313" key="2">
    <source>
        <dbReference type="Proteomes" id="UP000292003"/>
    </source>
</evidence>
<accession>A0A4Q7JG99</accession>
<dbReference type="InterPro" id="IPR011009">
    <property type="entry name" value="Kinase-like_dom_sf"/>
</dbReference>
<evidence type="ECO:0000313" key="1">
    <source>
        <dbReference type="EMBL" id="RZQ65774.1"/>
    </source>
</evidence>
<dbReference type="SUPFAM" id="SSF56112">
    <property type="entry name" value="Protein kinase-like (PK-like)"/>
    <property type="match status" value="1"/>
</dbReference>
<dbReference type="Proteomes" id="UP000292003">
    <property type="component" value="Unassembled WGS sequence"/>
</dbReference>
<dbReference type="RefSeq" id="WP_130473342.1">
    <property type="nucleotide sequence ID" value="NZ_SFCC01000001.1"/>
</dbReference>